<keyword evidence="1" id="KW-1133">Transmembrane helix</keyword>
<proteinExistence type="predicted"/>
<keyword evidence="1" id="KW-0472">Membrane</keyword>
<keyword evidence="1" id="KW-0812">Transmembrane</keyword>
<evidence type="ECO:0000313" key="2">
    <source>
        <dbReference type="EMBL" id="CAL8128534.1"/>
    </source>
</evidence>
<accession>A0ABP1RHN5</accession>
<keyword evidence="3" id="KW-1185">Reference proteome</keyword>
<evidence type="ECO:0000256" key="1">
    <source>
        <dbReference type="SAM" id="Phobius"/>
    </source>
</evidence>
<feature type="transmembrane region" description="Helical" evidence="1">
    <location>
        <begin position="30"/>
        <end position="50"/>
    </location>
</feature>
<dbReference type="EMBL" id="CAXLJM020000075">
    <property type="protein sequence ID" value="CAL8128534.1"/>
    <property type="molecule type" value="Genomic_DNA"/>
</dbReference>
<protein>
    <submittedName>
        <fullName evidence="2">Uncharacterized protein</fullName>
    </submittedName>
</protein>
<gene>
    <name evidence="2" type="ORF">ODALV1_LOCUS22300</name>
</gene>
<dbReference type="Proteomes" id="UP001642540">
    <property type="component" value="Unassembled WGS sequence"/>
</dbReference>
<comment type="caution">
    <text evidence="2">The sequence shown here is derived from an EMBL/GenBank/DDBJ whole genome shotgun (WGS) entry which is preliminary data.</text>
</comment>
<name>A0ABP1RHN5_9HEXA</name>
<reference evidence="2 3" key="1">
    <citation type="submission" date="2024-08" db="EMBL/GenBank/DDBJ databases">
        <authorList>
            <person name="Cucini C."/>
            <person name="Frati F."/>
        </authorList>
    </citation>
    <scope>NUCLEOTIDE SEQUENCE [LARGE SCALE GENOMIC DNA]</scope>
</reference>
<organism evidence="2 3">
    <name type="scientific">Orchesella dallaii</name>
    <dbReference type="NCBI Taxonomy" id="48710"/>
    <lineage>
        <taxon>Eukaryota</taxon>
        <taxon>Metazoa</taxon>
        <taxon>Ecdysozoa</taxon>
        <taxon>Arthropoda</taxon>
        <taxon>Hexapoda</taxon>
        <taxon>Collembola</taxon>
        <taxon>Entomobryomorpha</taxon>
        <taxon>Entomobryoidea</taxon>
        <taxon>Orchesellidae</taxon>
        <taxon>Orchesellinae</taxon>
        <taxon>Orchesella</taxon>
    </lineage>
</organism>
<sequence length="223" mass="25960">MKCAIVAIRHSKTYVYITSCRFGLVLNHTFAIQSISISLVFIAAYIRLIYSNTLTSTVTVAPEHKLLTNLKELLEAGCQILWPANKDGFMRIFSKEFTQAGIPLKYVDNWLFQVNGSMLRKTFFERKLKLFQESKIKLVASIILKSMTTSYALELKSIVKKVGLENKMESIQLKQEFTQILAHWKIGTPNRYWMMKTIQRTYDSGLFFKWKEWADWSYALNKT</sequence>
<evidence type="ECO:0000313" key="3">
    <source>
        <dbReference type="Proteomes" id="UP001642540"/>
    </source>
</evidence>